<evidence type="ECO:0000256" key="5">
    <source>
        <dbReference type="SAM" id="Phobius"/>
    </source>
</evidence>
<keyword evidence="8" id="KW-1185">Reference proteome</keyword>
<evidence type="ECO:0000256" key="3">
    <source>
        <dbReference type="ARBA" id="ARBA00022989"/>
    </source>
</evidence>
<accession>A0ABX0T1U9</accession>
<feature type="transmembrane region" description="Helical" evidence="5">
    <location>
        <begin position="84"/>
        <end position="106"/>
    </location>
</feature>
<dbReference type="SUPFAM" id="SSF103473">
    <property type="entry name" value="MFS general substrate transporter"/>
    <property type="match status" value="1"/>
</dbReference>
<feature type="transmembrane region" description="Helical" evidence="5">
    <location>
        <begin position="262"/>
        <end position="283"/>
    </location>
</feature>
<feature type="transmembrane region" description="Helical" evidence="5">
    <location>
        <begin position="52"/>
        <end position="72"/>
    </location>
</feature>
<feature type="transmembrane region" description="Helical" evidence="5">
    <location>
        <begin position="142"/>
        <end position="165"/>
    </location>
</feature>
<feature type="transmembrane region" description="Helical" evidence="5">
    <location>
        <begin position="295"/>
        <end position="315"/>
    </location>
</feature>
<dbReference type="Gene3D" id="1.20.1250.20">
    <property type="entry name" value="MFS general substrate transporter like domains"/>
    <property type="match status" value="1"/>
</dbReference>
<evidence type="ECO:0000256" key="1">
    <source>
        <dbReference type="ARBA" id="ARBA00004651"/>
    </source>
</evidence>
<evidence type="ECO:0000313" key="7">
    <source>
        <dbReference type="EMBL" id="NIH82738.1"/>
    </source>
</evidence>
<dbReference type="InterPro" id="IPR036259">
    <property type="entry name" value="MFS_trans_sf"/>
</dbReference>
<evidence type="ECO:0000256" key="4">
    <source>
        <dbReference type="ARBA" id="ARBA00023136"/>
    </source>
</evidence>
<dbReference type="InterPro" id="IPR020846">
    <property type="entry name" value="MFS_dom"/>
</dbReference>
<feature type="transmembrane region" description="Helical" evidence="5">
    <location>
        <begin position="327"/>
        <end position="348"/>
    </location>
</feature>
<feature type="transmembrane region" description="Helical" evidence="5">
    <location>
        <begin position="229"/>
        <end position="250"/>
    </location>
</feature>
<comment type="caution">
    <text evidence="7">The sequence shown here is derived from an EMBL/GenBank/DDBJ whole genome shotgun (WGS) entry which is preliminary data.</text>
</comment>
<feature type="transmembrane region" description="Helical" evidence="5">
    <location>
        <begin position="203"/>
        <end position="223"/>
    </location>
</feature>
<feature type="transmembrane region" description="Helical" evidence="5">
    <location>
        <begin position="171"/>
        <end position="191"/>
    </location>
</feature>
<dbReference type="PROSITE" id="PS50850">
    <property type="entry name" value="MFS"/>
    <property type="match status" value="1"/>
</dbReference>
<keyword evidence="2 5" id="KW-0812">Transmembrane</keyword>
<dbReference type="EMBL" id="JAANOU010000001">
    <property type="protein sequence ID" value="NIH82738.1"/>
    <property type="molecule type" value="Genomic_DNA"/>
</dbReference>
<protein>
    <submittedName>
        <fullName evidence="7">MFS family permease</fullName>
    </submittedName>
</protein>
<dbReference type="Pfam" id="PF07690">
    <property type="entry name" value="MFS_1"/>
    <property type="match status" value="1"/>
</dbReference>
<dbReference type="InterPro" id="IPR011701">
    <property type="entry name" value="MFS"/>
</dbReference>
<gene>
    <name evidence="7" type="ORF">FHX46_005268</name>
</gene>
<feature type="transmembrane region" description="Helical" evidence="5">
    <location>
        <begin position="112"/>
        <end position="133"/>
    </location>
</feature>
<evidence type="ECO:0000256" key="2">
    <source>
        <dbReference type="ARBA" id="ARBA00022692"/>
    </source>
</evidence>
<feature type="transmembrane region" description="Helical" evidence="5">
    <location>
        <begin position="354"/>
        <end position="372"/>
    </location>
</feature>
<feature type="transmembrane region" description="Helical" evidence="5">
    <location>
        <begin position="418"/>
        <end position="438"/>
    </location>
</feature>
<keyword evidence="3 5" id="KW-1133">Transmembrane helix</keyword>
<dbReference type="Gene3D" id="1.20.1720.10">
    <property type="entry name" value="Multidrug resistance protein D"/>
    <property type="match status" value="1"/>
</dbReference>
<reference evidence="7 8" key="1">
    <citation type="submission" date="2020-03" db="EMBL/GenBank/DDBJ databases">
        <title>Sequencing the genomes of 1000 actinobacteria strains.</title>
        <authorList>
            <person name="Klenk H.-P."/>
        </authorList>
    </citation>
    <scope>NUCLEOTIDE SEQUENCE [LARGE SCALE GENOMIC DNA]</scope>
    <source>
        <strain evidence="7 8">DSM 45668</strain>
    </source>
</reference>
<proteinExistence type="predicted"/>
<evidence type="ECO:0000313" key="8">
    <source>
        <dbReference type="Proteomes" id="UP000754495"/>
    </source>
</evidence>
<name>A0ABX0T1U9_9PSEU</name>
<feature type="transmembrane region" description="Helical" evidence="5">
    <location>
        <begin position="393"/>
        <end position="412"/>
    </location>
</feature>
<dbReference type="Proteomes" id="UP000754495">
    <property type="component" value="Unassembled WGS sequence"/>
</dbReference>
<dbReference type="RefSeq" id="WP_167120251.1">
    <property type="nucleotide sequence ID" value="NZ_JAANOU010000001.1"/>
</dbReference>
<dbReference type="PANTHER" id="PTHR23501:SF154">
    <property type="entry name" value="MULTIDRUG-EFFLUX TRANSPORTER RV1634-RELATED"/>
    <property type="match status" value="1"/>
</dbReference>
<organism evidence="7 8">
    <name type="scientific">Amycolatopsis viridis</name>
    <dbReference type="NCBI Taxonomy" id="185678"/>
    <lineage>
        <taxon>Bacteria</taxon>
        <taxon>Bacillati</taxon>
        <taxon>Actinomycetota</taxon>
        <taxon>Actinomycetes</taxon>
        <taxon>Pseudonocardiales</taxon>
        <taxon>Pseudonocardiaceae</taxon>
        <taxon>Amycolatopsis</taxon>
    </lineage>
</organism>
<evidence type="ECO:0000259" key="6">
    <source>
        <dbReference type="PROSITE" id="PS50850"/>
    </source>
</evidence>
<feature type="domain" description="Major facilitator superfamily (MFS) profile" evidence="6">
    <location>
        <begin position="18"/>
        <end position="446"/>
    </location>
</feature>
<feature type="transmembrane region" description="Helical" evidence="5">
    <location>
        <begin position="21"/>
        <end position="40"/>
    </location>
</feature>
<sequence length="446" mass="45110">MSITSTSEGVFSPRYRARTAGIVLTVGLVALESLGVATILPDIARGLGGLGSYGWGLAALMLANIVGTVLAGHAADRGGPARPLALGLVSFAAGSVVAGLAPTWPLFLVGRFVQGLGVGAVMAMAYTLIGLVYPERLRARMFALLSSAWTIPSLVGPVVAATVASTIGWRWVFLFMIPLAALAAWGMLPGLERREPGPAVTSRWRPLIGSIALTAGTGLLLAALELRTIALLAPLAVAGLAVAVVALRQVTPAGTLAVRRGVPAGVVVRFLLCAVYFGTEAFLPLGLTQLRHLDAFEAGLGLSAGALTWVAGSALQAKWDRHRRVTVALGFAVLVAGVAVLAFGVLVGPGLLAVLGWAIGGVGMGAAFNAATTETLGRTPEEQQGSVSASLQLAQTLATAVASGLGGALIAHQGPVPGAFLVVFLGTAILGLAGVVVARRLSGADV</sequence>
<dbReference type="PANTHER" id="PTHR23501">
    <property type="entry name" value="MAJOR FACILITATOR SUPERFAMILY"/>
    <property type="match status" value="1"/>
</dbReference>
<comment type="subcellular location">
    <subcellularLocation>
        <location evidence="1">Cell membrane</location>
        <topology evidence="1">Multi-pass membrane protein</topology>
    </subcellularLocation>
</comment>
<keyword evidence="4 5" id="KW-0472">Membrane</keyword>